<feature type="compositionally biased region" description="Polar residues" evidence="1">
    <location>
        <begin position="255"/>
        <end position="264"/>
    </location>
</feature>
<dbReference type="PANTHER" id="PTHR33546">
    <property type="entry name" value="LARGE, MULTIFUNCTIONAL SECRETED PROTEIN-RELATED"/>
    <property type="match status" value="1"/>
</dbReference>
<dbReference type="SUPFAM" id="SSF52266">
    <property type="entry name" value="SGNH hydrolase"/>
    <property type="match status" value="1"/>
</dbReference>
<evidence type="ECO:0000259" key="2">
    <source>
        <dbReference type="Pfam" id="PF23500"/>
    </source>
</evidence>
<dbReference type="PANTHER" id="PTHR33546:SF1">
    <property type="entry name" value="LARGE, MULTIFUNCTIONAL SECRETED PROTEIN"/>
    <property type="match status" value="1"/>
</dbReference>
<gene>
    <name evidence="3" type="ORF">METZ01_LOCUS229715</name>
</gene>
<dbReference type="AlphaFoldDB" id="A0A382GRR2"/>
<dbReference type="EMBL" id="UINC01056621">
    <property type="protein sequence ID" value="SVB76861.1"/>
    <property type="molecule type" value="Genomic_DNA"/>
</dbReference>
<dbReference type="GO" id="GO:0016788">
    <property type="term" value="F:hydrolase activity, acting on ester bonds"/>
    <property type="evidence" value="ECO:0007669"/>
    <property type="project" value="InterPro"/>
</dbReference>
<feature type="non-terminal residue" evidence="3">
    <location>
        <position position="489"/>
    </location>
</feature>
<dbReference type="InterPro" id="IPR001087">
    <property type="entry name" value="GDSL"/>
</dbReference>
<feature type="region of interest" description="Disordered" evidence="1">
    <location>
        <begin position="245"/>
        <end position="264"/>
    </location>
</feature>
<dbReference type="SUPFAM" id="SSF63829">
    <property type="entry name" value="Calcium-dependent phosphotriesterase"/>
    <property type="match status" value="1"/>
</dbReference>
<evidence type="ECO:0000256" key="1">
    <source>
        <dbReference type="SAM" id="MobiDB-lite"/>
    </source>
</evidence>
<sequence>SRPRNRGFIAPHDYLKISKADVILAFWGYNESYDNNPDKFKGELIKWIDDTKKQNYSGKGAPRIVLVSPLSHENLQNPNLPDGKANNARLLKYASATATVAAERNIPYVDLYSMSGAFYAINEKPLTINGIHPNSLGNKIFAEYIVSTLFGLETSKDSSKLESIRSAVLDKNWHWHNRYRATDGNDVWGGRSSLKFVDNQSNRDVLMHELDMIDVMTANRDKKVWAHANGNRYYKVDDSNVPQPVGVKSNVGGKSRSSNAQKEGTSLYMKPKDTAAQLQLAQGLKVGVFASEEMFPEMVNPVQMAVDTKGRLWAAAWKTYPKWEPLKKMEDRLLILPDENRDGVADKAITFAKVHNPTGFEFWNGGVIVASVPDILFLKDTDGDDVADVREVLFHGLDSADTHHSANAFTHGPGGNFYYQRGVFHVSNVETPWTKNQQHGNSAMYRFNPRTFEYSFHANNSPNPHGVSFNYWGYHFATDGTGGRVYQVR</sequence>
<feature type="non-terminal residue" evidence="3">
    <location>
        <position position="1"/>
    </location>
</feature>
<accession>A0A382GRR2</accession>
<reference evidence="3" key="1">
    <citation type="submission" date="2018-05" db="EMBL/GenBank/DDBJ databases">
        <authorList>
            <person name="Lanie J.A."/>
            <person name="Ng W.-L."/>
            <person name="Kazmierczak K.M."/>
            <person name="Andrzejewski T.M."/>
            <person name="Davidsen T.M."/>
            <person name="Wayne K.J."/>
            <person name="Tettelin H."/>
            <person name="Glass J.I."/>
            <person name="Rusch D."/>
            <person name="Podicherti R."/>
            <person name="Tsui H.-C.T."/>
            <person name="Winkler M.E."/>
        </authorList>
    </citation>
    <scope>NUCLEOTIDE SEQUENCE</scope>
</reference>
<name>A0A382GRR2_9ZZZZ</name>
<evidence type="ECO:0000313" key="3">
    <source>
        <dbReference type="EMBL" id="SVB76861.1"/>
    </source>
</evidence>
<dbReference type="InterPro" id="IPR036514">
    <property type="entry name" value="SGNH_hydro_sf"/>
</dbReference>
<proteinExistence type="predicted"/>
<feature type="domain" description="DUF7133" evidence="2">
    <location>
        <begin position="271"/>
        <end position="481"/>
    </location>
</feature>
<dbReference type="InterPro" id="IPR055557">
    <property type="entry name" value="DUF7133"/>
</dbReference>
<dbReference type="Gene3D" id="3.40.50.1110">
    <property type="entry name" value="SGNH hydrolase"/>
    <property type="match status" value="1"/>
</dbReference>
<dbReference type="InterPro" id="IPR013428">
    <property type="entry name" value="Membrane-bound_put_N"/>
</dbReference>
<dbReference type="Pfam" id="PF00657">
    <property type="entry name" value="Lipase_GDSL"/>
    <property type="match status" value="1"/>
</dbReference>
<dbReference type="Pfam" id="PF23500">
    <property type="entry name" value="DUF7133"/>
    <property type="match status" value="1"/>
</dbReference>
<protein>
    <recommendedName>
        <fullName evidence="2">DUF7133 domain-containing protein</fullName>
    </recommendedName>
</protein>
<dbReference type="NCBIfam" id="TIGR02604">
    <property type="entry name" value="Piru_Ver_Nterm"/>
    <property type="match status" value="1"/>
</dbReference>
<organism evidence="3">
    <name type="scientific">marine metagenome</name>
    <dbReference type="NCBI Taxonomy" id="408172"/>
    <lineage>
        <taxon>unclassified sequences</taxon>
        <taxon>metagenomes</taxon>
        <taxon>ecological metagenomes</taxon>
    </lineage>
</organism>